<dbReference type="InterPro" id="IPR005119">
    <property type="entry name" value="LysR_subst-bd"/>
</dbReference>
<dbReference type="Pfam" id="PF00126">
    <property type="entry name" value="HTH_1"/>
    <property type="match status" value="1"/>
</dbReference>
<dbReference type="PRINTS" id="PR00039">
    <property type="entry name" value="HTHLYSR"/>
</dbReference>
<dbReference type="OrthoDB" id="8751315at2"/>
<dbReference type="Pfam" id="PF03466">
    <property type="entry name" value="LysR_substrate"/>
    <property type="match status" value="1"/>
</dbReference>
<comment type="similarity">
    <text evidence="1">Belongs to the LysR transcriptional regulatory family.</text>
</comment>
<dbReference type="PROSITE" id="PS50931">
    <property type="entry name" value="HTH_LYSR"/>
    <property type="match status" value="1"/>
</dbReference>
<dbReference type="InterPro" id="IPR036388">
    <property type="entry name" value="WH-like_DNA-bd_sf"/>
</dbReference>
<dbReference type="EMBL" id="CP029494">
    <property type="protein sequence ID" value="AWN23318.1"/>
    <property type="molecule type" value="Genomic_DNA"/>
</dbReference>
<dbReference type="Gene3D" id="3.40.190.290">
    <property type="match status" value="1"/>
</dbReference>
<name>A0A2Z3JP79_9DEIO</name>
<evidence type="ECO:0000313" key="7">
    <source>
        <dbReference type="Proteomes" id="UP000245368"/>
    </source>
</evidence>
<dbReference type="SUPFAM" id="SSF53850">
    <property type="entry name" value="Periplasmic binding protein-like II"/>
    <property type="match status" value="1"/>
</dbReference>
<dbReference type="Proteomes" id="UP000245368">
    <property type="component" value="Chromosome"/>
</dbReference>
<dbReference type="PANTHER" id="PTHR30346">
    <property type="entry name" value="TRANSCRIPTIONAL DUAL REGULATOR HCAR-RELATED"/>
    <property type="match status" value="1"/>
</dbReference>
<evidence type="ECO:0000256" key="4">
    <source>
        <dbReference type="ARBA" id="ARBA00023163"/>
    </source>
</evidence>
<keyword evidence="7" id="KW-1185">Reference proteome</keyword>
<proteinExistence type="inferred from homology"/>
<dbReference type="CDD" id="cd05466">
    <property type="entry name" value="PBP2_LTTR_substrate"/>
    <property type="match status" value="1"/>
</dbReference>
<dbReference type="GO" id="GO:0032993">
    <property type="term" value="C:protein-DNA complex"/>
    <property type="evidence" value="ECO:0007669"/>
    <property type="project" value="TreeGrafter"/>
</dbReference>
<evidence type="ECO:0000313" key="6">
    <source>
        <dbReference type="EMBL" id="AWN23318.1"/>
    </source>
</evidence>
<evidence type="ECO:0000256" key="2">
    <source>
        <dbReference type="ARBA" id="ARBA00023015"/>
    </source>
</evidence>
<sequence>MARPSLSQLRVFVTVAEQGSFSAAAAELGMSQSSLSEAVRSLEKALGRPLLQRQVHGTRLTEAGERVLEHALRTLQAADDLERSLQDGALSGELRLATFRSVGTYLLPPTLARLRLLHPGVSVKVMAVSSDAQAEQLLLLGRADAALTSLPLMGPLIQWPLLNDPYVVLAPVGRGSHPFSFAELSHTPLLLPAPGDTCHLKIAQYLHGHGVDVKAAQHIEEDSVTLGMVQHGLGVSIMSALTAQPLLPGIQVLPLPAPLERALGLSVQASRASLPLLRAFAEIIRDTTNRTFSVPAGQLYPAV</sequence>
<dbReference type="FunFam" id="1.10.10.10:FF:000001">
    <property type="entry name" value="LysR family transcriptional regulator"/>
    <property type="match status" value="1"/>
</dbReference>
<dbReference type="AlphaFoldDB" id="A0A2Z3JP79"/>
<keyword evidence="4" id="KW-0804">Transcription</keyword>
<dbReference type="Gene3D" id="1.10.10.10">
    <property type="entry name" value="Winged helix-like DNA-binding domain superfamily/Winged helix DNA-binding domain"/>
    <property type="match status" value="1"/>
</dbReference>
<dbReference type="RefSeq" id="WP_109827047.1">
    <property type="nucleotide sequence ID" value="NZ_CP029494.1"/>
</dbReference>
<dbReference type="KEGG" id="dez:DKM44_08810"/>
<evidence type="ECO:0000256" key="3">
    <source>
        <dbReference type="ARBA" id="ARBA00023125"/>
    </source>
</evidence>
<organism evidence="6 7">
    <name type="scientific">Deinococcus irradiatisoli</name>
    <dbReference type="NCBI Taxonomy" id="2202254"/>
    <lineage>
        <taxon>Bacteria</taxon>
        <taxon>Thermotogati</taxon>
        <taxon>Deinococcota</taxon>
        <taxon>Deinococci</taxon>
        <taxon>Deinococcales</taxon>
        <taxon>Deinococcaceae</taxon>
        <taxon>Deinococcus</taxon>
    </lineage>
</organism>
<gene>
    <name evidence="6" type="ORF">DKM44_08810</name>
</gene>
<accession>A0A2Z3JP79</accession>
<reference evidence="6 7" key="1">
    <citation type="submission" date="2018-05" db="EMBL/GenBank/DDBJ databases">
        <title>Complete Genome Sequence of Deinococcus sp. strain 17bor-2.</title>
        <authorList>
            <person name="Srinivasan S."/>
        </authorList>
    </citation>
    <scope>NUCLEOTIDE SEQUENCE [LARGE SCALE GENOMIC DNA]</scope>
    <source>
        <strain evidence="6 7">17bor-2</strain>
    </source>
</reference>
<keyword evidence="3" id="KW-0238">DNA-binding</keyword>
<dbReference type="InterPro" id="IPR036390">
    <property type="entry name" value="WH_DNA-bd_sf"/>
</dbReference>
<dbReference type="InterPro" id="IPR000847">
    <property type="entry name" value="LysR_HTH_N"/>
</dbReference>
<dbReference type="PANTHER" id="PTHR30346:SF28">
    <property type="entry name" value="HTH-TYPE TRANSCRIPTIONAL REGULATOR CYNR"/>
    <property type="match status" value="1"/>
</dbReference>
<protein>
    <submittedName>
        <fullName evidence="6">LysR family transcriptional regulator</fullName>
    </submittedName>
</protein>
<keyword evidence="2" id="KW-0805">Transcription regulation</keyword>
<dbReference type="SUPFAM" id="SSF46785">
    <property type="entry name" value="Winged helix' DNA-binding domain"/>
    <property type="match status" value="1"/>
</dbReference>
<evidence type="ECO:0000256" key="1">
    <source>
        <dbReference type="ARBA" id="ARBA00009437"/>
    </source>
</evidence>
<dbReference type="GO" id="GO:0003677">
    <property type="term" value="F:DNA binding"/>
    <property type="evidence" value="ECO:0007669"/>
    <property type="project" value="UniProtKB-KW"/>
</dbReference>
<dbReference type="GO" id="GO:0003700">
    <property type="term" value="F:DNA-binding transcription factor activity"/>
    <property type="evidence" value="ECO:0007669"/>
    <property type="project" value="InterPro"/>
</dbReference>
<evidence type="ECO:0000259" key="5">
    <source>
        <dbReference type="PROSITE" id="PS50931"/>
    </source>
</evidence>
<feature type="domain" description="HTH lysR-type" evidence="5">
    <location>
        <begin position="4"/>
        <end position="61"/>
    </location>
</feature>